<proteinExistence type="predicted"/>
<accession>A0AAV4W601</accession>
<protein>
    <submittedName>
        <fullName evidence="1">Uncharacterized protein</fullName>
    </submittedName>
</protein>
<sequence>MSPGSSRNYSSEYPFGKRADLLNEKAKGQGNEMSSYTNIDSAFIRYQTSLFFFIRESIVLRGITWRVKNLGKCNMLPSFSSCKARTYVHLFSLQAGTRK</sequence>
<comment type="caution">
    <text evidence="1">The sequence shown here is derived from an EMBL/GenBank/DDBJ whole genome shotgun (WGS) entry which is preliminary data.</text>
</comment>
<dbReference type="Proteomes" id="UP001054837">
    <property type="component" value="Unassembled WGS sequence"/>
</dbReference>
<keyword evidence="2" id="KW-1185">Reference proteome</keyword>
<organism evidence="1 2">
    <name type="scientific">Caerostris darwini</name>
    <dbReference type="NCBI Taxonomy" id="1538125"/>
    <lineage>
        <taxon>Eukaryota</taxon>
        <taxon>Metazoa</taxon>
        <taxon>Ecdysozoa</taxon>
        <taxon>Arthropoda</taxon>
        <taxon>Chelicerata</taxon>
        <taxon>Arachnida</taxon>
        <taxon>Araneae</taxon>
        <taxon>Araneomorphae</taxon>
        <taxon>Entelegynae</taxon>
        <taxon>Araneoidea</taxon>
        <taxon>Araneidae</taxon>
        <taxon>Caerostris</taxon>
    </lineage>
</organism>
<dbReference type="EMBL" id="BPLQ01014068">
    <property type="protein sequence ID" value="GIY77028.1"/>
    <property type="molecule type" value="Genomic_DNA"/>
</dbReference>
<evidence type="ECO:0000313" key="2">
    <source>
        <dbReference type="Proteomes" id="UP001054837"/>
    </source>
</evidence>
<name>A0AAV4W601_9ARAC</name>
<dbReference type="AlphaFoldDB" id="A0AAV4W601"/>
<reference evidence="1 2" key="1">
    <citation type="submission" date="2021-06" db="EMBL/GenBank/DDBJ databases">
        <title>Caerostris darwini draft genome.</title>
        <authorList>
            <person name="Kono N."/>
            <person name="Arakawa K."/>
        </authorList>
    </citation>
    <scope>NUCLEOTIDE SEQUENCE [LARGE SCALE GENOMIC DNA]</scope>
</reference>
<gene>
    <name evidence="1" type="ORF">CDAR_273511</name>
</gene>
<evidence type="ECO:0000313" key="1">
    <source>
        <dbReference type="EMBL" id="GIY77028.1"/>
    </source>
</evidence>